<dbReference type="Pfam" id="PF01702">
    <property type="entry name" value="TGT"/>
    <property type="match status" value="2"/>
</dbReference>
<feature type="domain" description="tRNA-guanine(15) transglycosylase-like" evidence="2">
    <location>
        <begin position="211"/>
        <end position="413"/>
    </location>
</feature>
<dbReference type="NCBIfam" id="TIGR00449">
    <property type="entry name" value="tgt_general"/>
    <property type="match status" value="2"/>
</dbReference>
<dbReference type="SUPFAM" id="SSF51713">
    <property type="entry name" value="tRNA-guanine transglycosylase"/>
    <property type="match status" value="1"/>
</dbReference>
<dbReference type="InterPro" id="IPR002616">
    <property type="entry name" value="tRNA_ribo_trans-like"/>
</dbReference>
<keyword evidence="4" id="KW-1185">Reference proteome</keyword>
<dbReference type="EMBL" id="LWDP01000026">
    <property type="protein sequence ID" value="ORD94286.1"/>
    <property type="molecule type" value="Genomic_DNA"/>
</dbReference>
<dbReference type="PANTHER" id="PTHR43530">
    <property type="entry name" value="QUEUINE TRNA-RIBOSYLTRANSFERASE CATALYTIC SUBUNIT 1"/>
    <property type="match status" value="1"/>
</dbReference>
<keyword evidence="1" id="KW-0862">Zinc</keyword>
<evidence type="ECO:0000313" key="3">
    <source>
        <dbReference type="EMBL" id="ORD94286.1"/>
    </source>
</evidence>
<evidence type="ECO:0000256" key="1">
    <source>
        <dbReference type="ARBA" id="ARBA00022833"/>
    </source>
</evidence>
<gene>
    <name evidence="3" type="primary">TGT</name>
    <name evidence="3" type="ORF">ECANGB1_936</name>
</gene>
<feature type="domain" description="tRNA-guanine(15) transglycosylase-like" evidence="2">
    <location>
        <begin position="21"/>
        <end position="170"/>
    </location>
</feature>
<protein>
    <submittedName>
        <fullName evidence="3">TGT</fullName>
    </submittedName>
</protein>
<dbReference type="GO" id="GO:0002099">
    <property type="term" value="P:tRNA wobble guanine modification"/>
    <property type="evidence" value="ECO:0007669"/>
    <property type="project" value="EnsemblFungi"/>
</dbReference>
<name>A0A1Y1S750_9MICR</name>
<organism evidence="3 4">
    <name type="scientific">Enterospora canceri</name>
    <dbReference type="NCBI Taxonomy" id="1081671"/>
    <lineage>
        <taxon>Eukaryota</taxon>
        <taxon>Fungi</taxon>
        <taxon>Fungi incertae sedis</taxon>
        <taxon>Microsporidia</taxon>
        <taxon>Enterocytozoonidae</taxon>
        <taxon>Enterospora</taxon>
    </lineage>
</organism>
<dbReference type="PANTHER" id="PTHR43530:SF1">
    <property type="entry name" value="QUEUINE TRNA-RIBOSYLTRANSFERASE CATALYTIC SUBUNIT 1"/>
    <property type="match status" value="1"/>
</dbReference>
<dbReference type="VEuPathDB" id="MicrosporidiaDB:ECANGB1_936"/>
<proteinExistence type="predicted"/>
<accession>A0A1Y1S750</accession>
<evidence type="ECO:0000313" key="4">
    <source>
        <dbReference type="Proteomes" id="UP000192639"/>
    </source>
</evidence>
<dbReference type="AlphaFoldDB" id="A0A1Y1S750"/>
<dbReference type="Proteomes" id="UP000192639">
    <property type="component" value="Unassembled WGS sequence"/>
</dbReference>
<dbReference type="InterPro" id="IPR036511">
    <property type="entry name" value="TGT-like_sf"/>
</dbReference>
<reference evidence="3 4" key="1">
    <citation type="journal article" date="2017" name="Environ. Microbiol.">
        <title>Decay of the glycolytic pathway and adaptation to intranuclear parasitism within Enterocytozoonidae microsporidia.</title>
        <authorList>
            <person name="Wiredu Boakye D."/>
            <person name="Jaroenlak P."/>
            <person name="Prachumwat A."/>
            <person name="Williams T.A."/>
            <person name="Bateman K.S."/>
            <person name="Itsathitphaisarn O."/>
            <person name="Sritunyalucksana K."/>
            <person name="Paszkiewicz K.H."/>
            <person name="Moore K.A."/>
            <person name="Stentiford G.D."/>
            <person name="Williams B.A."/>
        </authorList>
    </citation>
    <scope>NUCLEOTIDE SEQUENCE [LARGE SCALE GENOMIC DNA]</scope>
    <source>
        <strain evidence="3 4">GB1</strain>
    </source>
</reference>
<dbReference type="OrthoDB" id="10249838at2759"/>
<dbReference type="Gene3D" id="3.20.20.105">
    <property type="entry name" value="Queuine tRNA-ribosyltransferase-like"/>
    <property type="match status" value="1"/>
</dbReference>
<dbReference type="GO" id="GO:0005829">
    <property type="term" value="C:cytosol"/>
    <property type="evidence" value="ECO:0007669"/>
    <property type="project" value="TreeGrafter"/>
</dbReference>
<evidence type="ECO:0000259" key="2">
    <source>
        <dbReference type="Pfam" id="PF01702"/>
    </source>
</evidence>
<sequence>MKEGVKEGFTNFTVVRECSKTNGRLSQFELSNKVDMPTFMPVATYGAMRSVPVDQLDNQIILCNTYHLRDLNRNIKEFMGWKQAILTDSGGFQIQSLPCEIVDEGIRFTETRALFTPEDSMQIQRILGPDIIMQLDDVVNPMKPKERHAIAVRRSIEWLDRAIDELDKEKEEGREKETISDFSESTSFISTVVTETSSSSENQKRHRKHRDIRALSHKIGQILFPIVQGGLNKDLRSHSISEILQRNPVGVAIGGMCGGEDKMAFAEIVEYTVGELRRNGFSGPVYVMGVGYPDDVVVCSALGTDTSDCVYPTRMGRCGRLFSDTGDIEITNAGLRRHLQKHDLFDPISVDTKCTCKMCTYSFHYLLKIKNTPNFCNLGSVHNLRYMAGLMERIRDALACDKFDQFVVEYFRVKYEKKAPGWIKAVFRQKFKIEI</sequence>
<comment type="caution">
    <text evidence="3">The sequence shown here is derived from an EMBL/GenBank/DDBJ whole genome shotgun (WGS) entry which is preliminary data.</text>
</comment>
<dbReference type="GO" id="GO:0008479">
    <property type="term" value="F:tRNA-guanosine(34) queuine transglycosylase activity"/>
    <property type="evidence" value="ECO:0007669"/>
    <property type="project" value="TreeGrafter"/>
</dbReference>